<name>A0ABD2C371_VESMC</name>
<dbReference type="EMBL" id="JAYRBN010000061">
    <property type="protein sequence ID" value="KAL2739460.1"/>
    <property type="molecule type" value="Genomic_DNA"/>
</dbReference>
<evidence type="ECO:0000313" key="3">
    <source>
        <dbReference type="Proteomes" id="UP001607303"/>
    </source>
</evidence>
<comment type="caution">
    <text evidence="2">The sequence shown here is derived from an EMBL/GenBank/DDBJ whole genome shotgun (WGS) entry which is preliminary data.</text>
</comment>
<feature type="chain" id="PRO_5044847686" evidence="1">
    <location>
        <begin position="17"/>
        <end position="123"/>
    </location>
</feature>
<proteinExistence type="predicted"/>
<dbReference type="Proteomes" id="UP001607303">
    <property type="component" value="Unassembled WGS sequence"/>
</dbReference>
<evidence type="ECO:0000256" key="1">
    <source>
        <dbReference type="SAM" id="SignalP"/>
    </source>
</evidence>
<keyword evidence="1" id="KW-0732">Signal</keyword>
<dbReference type="AlphaFoldDB" id="A0ABD2C371"/>
<sequence>MALIVLTIDILIAVETFPLIVPASKITSTLLQTYIIRNKLAREEFAWHTTIEFQRYNTIYLKTVDGNITKFRAFRNFPTSFVDITFSRPGDYLPFDATGYSDMRTFREMNLERKPLASYTRGG</sequence>
<organism evidence="2 3">
    <name type="scientific">Vespula maculifrons</name>
    <name type="common">Eastern yellow jacket</name>
    <name type="synonym">Wasp</name>
    <dbReference type="NCBI Taxonomy" id="7453"/>
    <lineage>
        <taxon>Eukaryota</taxon>
        <taxon>Metazoa</taxon>
        <taxon>Ecdysozoa</taxon>
        <taxon>Arthropoda</taxon>
        <taxon>Hexapoda</taxon>
        <taxon>Insecta</taxon>
        <taxon>Pterygota</taxon>
        <taxon>Neoptera</taxon>
        <taxon>Endopterygota</taxon>
        <taxon>Hymenoptera</taxon>
        <taxon>Apocrita</taxon>
        <taxon>Aculeata</taxon>
        <taxon>Vespoidea</taxon>
        <taxon>Vespidae</taxon>
        <taxon>Vespinae</taxon>
        <taxon>Vespula</taxon>
    </lineage>
</organism>
<accession>A0ABD2C371</accession>
<feature type="signal peptide" evidence="1">
    <location>
        <begin position="1"/>
        <end position="16"/>
    </location>
</feature>
<gene>
    <name evidence="2" type="ORF">V1477_010849</name>
</gene>
<keyword evidence="3" id="KW-1185">Reference proteome</keyword>
<protein>
    <submittedName>
        <fullName evidence="2">Uncharacterized protein</fullName>
    </submittedName>
</protein>
<reference evidence="2 3" key="1">
    <citation type="journal article" date="2024" name="Ann. Entomol. Soc. Am.">
        <title>Genomic analyses of the southern and eastern yellowjacket wasps (Hymenoptera: Vespidae) reveal evolutionary signatures of social life.</title>
        <authorList>
            <person name="Catto M.A."/>
            <person name="Caine P.B."/>
            <person name="Orr S.E."/>
            <person name="Hunt B.G."/>
            <person name="Goodisman M.A.D."/>
        </authorList>
    </citation>
    <scope>NUCLEOTIDE SEQUENCE [LARGE SCALE GENOMIC DNA]</scope>
    <source>
        <strain evidence="2">232</strain>
        <tissue evidence="2">Head and thorax</tissue>
    </source>
</reference>
<evidence type="ECO:0000313" key="2">
    <source>
        <dbReference type="EMBL" id="KAL2739460.1"/>
    </source>
</evidence>